<evidence type="ECO:0000313" key="2">
    <source>
        <dbReference type="Proteomes" id="UP000237271"/>
    </source>
</evidence>
<sequence>MNFREYPVLVVEVSDRSRVFHVVALFIVSQETQFVLKRLFLITGRELQVQFAVRDADKAKHNALSAVFGG</sequence>
<proteinExistence type="predicted"/>
<dbReference type="AlphaFoldDB" id="A0A2P4YUJ6"/>
<keyword evidence="2" id="KW-1185">Reference proteome</keyword>
<gene>
    <name evidence="1" type="ORF">PHPALM_537</name>
</gene>
<dbReference type="EMBL" id="NCKW01000071">
    <property type="protein sequence ID" value="POM81485.1"/>
    <property type="molecule type" value="Genomic_DNA"/>
</dbReference>
<accession>A0A2P4YUJ6</accession>
<evidence type="ECO:0000313" key="1">
    <source>
        <dbReference type="EMBL" id="POM81485.1"/>
    </source>
</evidence>
<protein>
    <submittedName>
        <fullName evidence="1">Uncharacterized protein</fullName>
    </submittedName>
</protein>
<dbReference type="OrthoDB" id="119028at2759"/>
<reference evidence="1 2" key="1">
    <citation type="journal article" date="2017" name="Genome Biol. Evol.">
        <title>Phytophthora megakarya and P. palmivora, closely related causal agents of cacao black pod rot, underwent increases in genome sizes and gene numbers by different mechanisms.</title>
        <authorList>
            <person name="Ali S.S."/>
            <person name="Shao J."/>
            <person name="Lary D.J."/>
            <person name="Kronmiller B."/>
            <person name="Shen D."/>
            <person name="Strem M.D."/>
            <person name="Amoako-Attah I."/>
            <person name="Akrofi A.Y."/>
            <person name="Begoude B.A."/>
            <person name="Ten Hoopen G.M."/>
            <person name="Coulibaly K."/>
            <person name="Kebe B.I."/>
            <person name="Melnick R.L."/>
            <person name="Guiltinan M.J."/>
            <person name="Tyler B.M."/>
            <person name="Meinhardt L.W."/>
            <person name="Bailey B.A."/>
        </authorList>
    </citation>
    <scope>NUCLEOTIDE SEQUENCE [LARGE SCALE GENOMIC DNA]</scope>
    <source>
        <strain evidence="2">sbr112.9</strain>
    </source>
</reference>
<comment type="caution">
    <text evidence="1">The sequence shown here is derived from an EMBL/GenBank/DDBJ whole genome shotgun (WGS) entry which is preliminary data.</text>
</comment>
<organism evidence="1 2">
    <name type="scientific">Phytophthora palmivora</name>
    <dbReference type="NCBI Taxonomy" id="4796"/>
    <lineage>
        <taxon>Eukaryota</taxon>
        <taxon>Sar</taxon>
        <taxon>Stramenopiles</taxon>
        <taxon>Oomycota</taxon>
        <taxon>Peronosporomycetes</taxon>
        <taxon>Peronosporales</taxon>
        <taxon>Peronosporaceae</taxon>
        <taxon>Phytophthora</taxon>
    </lineage>
</organism>
<dbReference type="Proteomes" id="UP000237271">
    <property type="component" value="Unassembled WGS sequence"/>
</dbReference>
<name>A0A2P4YUJ6_9STRA</name>